<evidence type="ECO:0000256" key="2">
    <source>
        <dbReference type="SAM" id="MobiDB-lite"/>
    </source>
</evidence>
<dbReference type="Pfam" id="PF06428">
    <property type="entry name" value="Sec2p"/>
    <property type="match status" value="1"/>
</dbReference>
<evidence type="ECO:0000256" key="1">
    <source>
        <dbReference type="SAM" id="Coils"/>
    </source>
</evidence>
<evidence type="ECO:0000313" key="4">
    <source>
        <dbReference type="EMBL" id="EPQ56862.1"/>
    </source>
</evidence>
<dbReference type="InterPro" id="IPR009449">
    <property type="entry name" value="Sec2_N"/>
</dbReference>
<dbReference type="AlphaFoldDB" id="S7QBZ3"/>
<feature type="non-terminal residue" evidence="4">
    <location>
        <position position="339"/>
    </location>
</feature>
<name>S7QBZ3_GLOTA</name>
<dbReference type="SUPFAM" id="SSF144284">
    <property type="entry name" value="Sec2 N-terminal region"/>
    <property type="match status" value="1"/>
</dbReference>
<keyword evidence="1" id="KW-0175">Coiled coil</keyword>
<dbReference type="OrthoDB" id="5560525at2759"/>
<gene>
    <name evidence="4" type="ORF">GLOTRDRAFT_137360</name>
</gene>
<protein>
    <recommendedName>
        <fullName evidence="3">GDP/GTP exchange factor Sec2 N-terminal domain-containing protein</fullName>
    </recommendedName>
</protein>
<sequence>MARALPKRTDSLLASKSSLFNAIDDDLRDARRVHSHGQEEDLKYALQKTMSRIEELTSLLKEAYQTQTDLQTELTLAKSNLQLALSNNEMLEDALKRNPGRGQDVGWKRWSAREEENRRRISEESRTSGDEMHLDSPHPQAESSPTSPVMPPPSANGTSDSRFFKFRFGSGSGNATQQRALSPGTKTLTRSQSSVMPSSPLSPAPNPSPQPSHLASASLPSLIPAPSAKEFAEMKHKLEIVSKQLDEVKKELDQERTKRNSVSEEKERLEGELESLSQALFEEANKMVASERIKRAETEEELKQTLAEKTALKEALRLLERENGELRSASRPQTPASDA</sequence>
<reference evidence="4 5" key="1">
    <citation type="journal article" date="2012" name="Science">
        <title>The Paleozoic origin of enzymatic lignin decomposition reconstructed from 31 fungal genomes.</title>
        <authorList>
            <person name="Floudas D."/>
            <person name="Binder M."/>
            <person name="Riley R."/>
            <person name="Barry K."/>
            <person name="Blanchette R.A."/>
            <person name="Henrissat B."/>
            <person name="Martinez A.T."/>
            <person name="Otillar R."/>
            <person name="Spatafora J.W."/>
            <person name="Yadav J.S."/>
            <person name="Aerts A."/>
            <person name="Benoit I."/>
            <person name="Boyd A."/>
            <person name="Carlson A."/>
            <person name="Copeland A."/>
            <person name="Coutinho P.M."/>
            <person name="de Vries R.P."/>
            <person name="Ferreira P."/>
            <person name="Findley K."/>
            <person name="Foster B."/>
            <person name="Gaskell J."/>
            <person name="Glotzer D."/>
            <person name="Gorecki P."/>
            <person name="Heitman J."/>
            <person name="Hesse C."/>
            <person name="Hori C."/>
            <person name="Igarashi K."/>
            <person name="Jurgens J.A."/>
            <person name="Kallen N."/>
            <person name="Kersten P."/>
            <person name="Kohler A."/>
            <person name="Kuees U."/>
            <person name="Kumar T.K.A."/>
            <person name="Kuo A."/>
            <person name="LaButti K."/>
            <person name="Larrondo L.F."/>
            <person name="Lindquist E."/>
            <person name="Ling A."/>
            <person name="Lombard V."/>
            <person name="Lucas S."/>
            <person name="Lundell T."/>
            <person name="Martin R."/>
            <person name="McLaughlin D.J."/>
            <person name="Morgenstern I."/>
            <person name="Morin E."/>
            <person name="Murat C."/>
            <person name="Nagy L.G."/>
            <person name="Nolan M."/>
            <person name="Ohm R.A."/>
            <person name="Patyshakuliyeva A."/>
            <person name="Rokas A."/>
            <person name="Ruiz-Duenas F.J."/>
            <person name="Sabat G."/>
            <person name="Salamov A."/>
            <person name="Samejima M."/>
            <person name="Schmutz J."/>
            <person name="Slot J.C."/>
            <person name="St John F."/>
            <person name="Stenlid J."/>
            <person name="Sun H."/>
            <person name="Sun S."/>
            <person name="Syed K."/>
            <person name="Tsang A."/>
            <person name="Wiebenga A."/>
            <person name="Young D."/>
            <person name="Pisabarro A."/>
            <person name="Eastwood D.C."/>
            <person name="Martin F."/>
            <person name="Cullen D."/>
            <person name="Grigoriev I.V."/>
            <person name="Hibbett D.S."/>
        </authorList>
    </citation>
    <scope>NUCLEOTIDE SEQUENCE [LARGE SCALE GENOMIC DNA]</scope>
    <source>
        <strain evidence="4 5">ATCC 11539</strain>
    </source>
</reference>
<feature type="region of interest" description="Disordered" evidence="2">
    <location>
        <begin position="246"/>
        <end position="270"/>
    </location>
</feature>
<feature type="compositionally biased region" description="Polar residues" evidence="2">
    <location>
        <begin position="174"/>
        <end position="190"/>
    </location>
</feature>
<proteinExistence type="predicted"/>
<dbReference type="GeneID" id="19303740"/>
<feature type="compositionally biased region" description="Pro residues" evidence="2">
    <location>
        <begin position="200"/>
        <end position="210"/>
    </location>
</feature>
<evidence type="ECO:0000259" key="3">
    <source>
        <dbReference type="Pfam" id="PF06428"/>
    </source>
</evidence>
<feature type="domain" description="GDP/GTP exchange factor Sec2 N-terminal" evidence="3">
    <location>
        <begin position="232"/>
        <end position="327"/>
    </location>
</feature>
<feature type="coiled-coil region" evidence="1">
    <location>
        <begin position="46"/>
        <end position="73"/>
    </location>
</feature>
<dbReference type="KEGG" id="gtr:GLOTRDRAFT_137360"/>
<organism evidence="4 5">
    <name type="scientific">Gloeophyllum trabeum (strain ATCC 11539 / FP-39264 / Madison 617)</name>
    <name type="common">Brown rot fungus</name>
    <dbReference type="NCBI Taxonomy" id="670483"/>
    <lineage>
        <taxon>Eukaryota</taxon>
        <taxon>Fungi</taxon>
        <taxon>Dikarya</taxon>
        <taxon>Basidiomycota</taxon>
        <taxon>Agaricomycotina</taxon>
        <taxon>Agaricomycetes</taxon>
        <taxon>Gloeophyllales</taxon>
        <taxon>Gloeophyllaceae</taxon>
        <taxon>Gloeophyllum</taxon>
    </lineage>
</organism>
<feature type="compositionally biased region" description="Basic and acidic residues" evidence="2">
    <location>
        <begin position="111"/>
        <end position="136"/>
    </location>
</feature>
<feature type="compositionally biased region" description="Low complexity" evidence="2">
    <location>
        <begin position="211"/>
        <end position="221"/>
    </location>
</feature>
<dbReference type="OMA" id="VGWRRMS"/>
<dbReference type="EMBL" id="KB469299">
    <property type="protein sequence ID" value="EPQ56862.1"/>
    <property type="molecule type" value="Genomic_DNA"/>
</dbReference>
<evidence type="ECO:0000313" key="5">
    <source>
        <dbReference type="Proteomes" id="UP000030669"/>
    </source>
</evidence>
<dbReference type="RefSeq" id="XP_007864059.1">
    <property type="nucleotide sequence ID" value="XM_007865868.1"/>
</dbReference>
<keyword evidence="5" id="KW-1185">Reference proteome</keyword>
<feature type="region of interest" description="Disordered" evidence="2">
    <location>
        <begin position="95"/>
        <end position="221"/>
    </location>
</feature>
<dbReference type="Gene3D" id="6.10.140.910">
    <property type="match status" value="1"/>
</dbReference>
<dbReference type="Proteomes" id="UP000030669">
    <property type="component" value="Unassembled WGS sequence"/>
</dbReference>
<dbReference type="eggNOG" id="ENOG502SCHV">
    <property type="taxonomic scope" value="Eukaryota"/>
</dbReference>
<accession>S7QBZ3</accession>
<dbReference type="HOGENOM" id="CLU_040679_0_0_1"/>